<feature type="domain" description="MrpR C-terminal catalytic" evidence="2">
    <location>
        <begin position="119"/>
        <end position="329"/>
    </location>
</feature>
<dbReference type="KEGG" id="plig:NAG76_09070"/>
<sequence>MPPQTLNSQMYNEMIKLSYLKRYENVDTKEVYGRIFKKSAQLEQQLKKDLYDFNEEELRLFVMQILQPKTKESSRSIYSTISSYLEWSISENYSQHISNPWKKRGQDYIYGLVMHVKNYMSYDEKQHILSKLINAQDKFIIEALWNGVQGDKLIELVTLMMNNINVESRTIELMNENKDRTRELIAFDDQLCNFAIQANAQRLYIKKNGQCSENTISESAELVESNYIIKRSNTKHKGDKSYTTHYTVYNRIEMFRELRDMDKFSNVLVTKNIVRSGMIYHALLLYKRDGVLGRNQIEEICNRFNVKFKWSMKDFLNIDHLTQLYPEEVKELATV</sequence>
<dbReference type="InterPro" id="IPR055008">
    <property type="entry name" value="MrpR_C_cat"/>
</dbReference>
<dbReference type="InterPro" id="IPR055009">
    <property type="entry name" value="MrpR_N_CB"/>
</dbReference>
<feature type="domain" description="MrpR N-terminal core-binding" evidence="1">
    <location>
        <begin position="10"/>
        <end position="89"/>
    </location>
</feature>
<dbReference type="EMBL" id="CP097899">
    <property type="protein sequence ID" value="URN96346.1"/>
    <property type="molecule type" value="Genomic_DNA"/>
</dbReference>
<protein>
    <submittedName>
        <fullName evidence="3">Uncharacterized protein</fullName>
    </submittedName>
</protein>
<evidence type="ECO:0000313" key="3">
    <source>
        <dbReference type="EMBL" id="URN96346.1"/>
    </source>
</evidence>
<proteinExistence type="predicted"/>
<evidence type="ECO:0000259" key="2">
    <source>
        <dbReference type="Pfam" id="PF22823"/>
    </source>
</evidence>
<gene>
    <name evidence="3" type="ORF">NAG76_09070</name>
</gene>
<dbReference type="Pfam" id="PF22822">
    <property type="entry name" value="MrpR_N_CB"/>
    <property type="match status" value="1"/>
</dbReference>
<dbReference type="Pfam" id="PF22823">
    <property type="entry name" value="MrpR_C_cat"/>
    <property type="match status" value="1"/>
</dbReference>
<name>A0A9J6ZJJ8_9BACL</name>
<accession>A0A9J6ZJJ8</accession>
<dbReference type="Proteomes" id="UP001056756">
    <property type="component" value="Chromosome"/>
</dbReference>
<reference evidence="3" key="1">
    <citation type="submission" date="2022-05" db="EMBL/GenBank/DDBJ databases">
        <title>Novel bacterial taxa in a minimal lignocellulolytic consortium and its capacity to transform plastics disclosed by genome-resolved metagenomics.</title>
        <authorList>
            <person name="Rodriguez C.A.D."/>
            <person name="Diaz-Garcia L."/>
            <person name="Herrera K."/>
            <person name="Tarazona N.A."/>
            <person name="Sproer C."/>
            <person name="Overmann J."/>
            <person name="Jimenez D.J."/>
        </authorList>
    </citation>
    <scope>NUCLEOTIDE SEQUENCE</scope>
    <source>
        <strain evidence="3">MAG5</strain>
    </source>
</reference>
<evidence type="ECO:0000259" key="1">
    <source>
        <dbReference type="Pfam" id="PF22822"/>
    </source>
</evidence>
<evidence type="ECO:0000313" key="4">
    <source>
        <dbReference type="Proteomes" id="UP001056756"/>
    </source>
</evidence>
<organism evidence="3 4">
    <name type="scientific">Candidatus Pristimantibacillus lignocellulolyticus</name>
    <dbReference type="NCBI Taxonomy" id="2994561"/>
    <lineage>
        <taxon>Bacteria</taxon>
        <taxon>Bacillati</taxon>
        <taxon>Bacillota</taxon>
        <taxon>Bacilli</taxon>
        <taxon>Bacillales</taxon>
        <taxon>Paenibacillaceae</taxon>
        <taxon>Candidatus Pristimantibacillus</taxon>
    </lineage>
</organism>
<dbReference type="AlphaFoldDB" id="A0A9J6ZJJ8"/>